<sequence>MAGILEARAFALLGGTWQLDARSETGAPALPSHVVFHARGDCQRSCHMYLSHVPVTCEAIQKSRKKSPLKSKIFPSKANFQTPNETNETNGTSTDKIHTDEINEDELSHNGPRTKRLRKTADDTRSSLYNLRKLYNLKNRLDQDHSSVKSSHHRHLQSTSCSDSIFQNEIDDQDSSAILIISLNFSTQSLNQAKPSSNSINLSTLEINQDSVETDSIHSINSMQSLSLRPPIKTDDDSLKLDTLNNLPIDWIPSDHSIFFNSPLSSPTIPKLQLLQSIDHNLSNSNNHLPSSISLNHSISSSSEHPLNQSSIQFPLISIDHQLDSPSSINSTPFNQNFQDFKVSSQNNHSFHPQISNSSINRHSFHSSNSNESLCDPLQLQHSPFSHLVYPKPFQRPHRLMSLPNILPSLSSLHLSPFYTPQRLRTSSLLSFLNSPHNYNLKAINTFQTKPTQHPRSPKSQNSQVDWPKLPDFVSETQAQNQHLTDHKHPIQSFSQKPSSHPPNLPISRRRSFSLCNFSSTNHLSPLPSRRKLSLASPPRKSVDDENYFQSFGKTQSPLIDFTLRKLSSTIQLQASTPKPSTLPTLSQSKNDIENQPSTIYDVNDTSSQETSVRSPSKLSTILLSQSVSTNSSSQIDEPLVFKSIQPHGRTKVTNENTDSNLTNYNGSNRFSKRLHAAKASSAIIRARPNISSSSSSSAKAPVNEKLCVNQRRARRTAGGLANKVSGKLQGVSRNKLSETEHIELAQLTSNNTQQNRQRICTIEIDVVRMNIPRPISPEARFRKGTKLTLRRSKQDFQKKEREEDNDEIEELEIKLKSPTEEQQSSNVTDLQKPPKRVQWDLNQSNLGLEQQDRSIIEISETLSLNQTNNLSQIPSLQIKSILKQNRHEIDESGNTSDSLRADWLSPQLITVTKRIWL</sequence>
<feature type="region of interest" description="Disordered" evidence="1">
    <location>
        <begin position="66"/>
        <end position="122"/>
    </location>
</feature>
<protein>
    <submittedName>
        <fullName evidence="2">Uncharacterized protein</fullName>
    </submittedName>
</protein>
<feature type="compositionally biased region" description="Basic and acidic residues" evidence="1">
    <location>
        <begin position="793"/>
        <end position="803"/>
    </location>
</feature>
<feature type="region of interest" description="Disordered" evidence="1">
    <location>
        <begin position="346"/>
        <end position="373"/>
    </location>
</feature>
<organism evidence="2 3">
    <name type="scientific">Austropuccinia psidii MF-1</name>
    <dbReference type="NCBI Taxonomy" id="1389203"/>
    <lineage>
        <taxon>Eukaryota</taxon>
        <taxon>Fungi</taxon>
        <taxon>Dikarya</taxon>
        <taxon>Basidiomycota</taxon>
        <taxon>Pucciniomycotina</taxon>
        <taxon>Pucciniomycetes</taxon>
        <taxon>Pucciniales</taxon>
        <taxon>Sphaerophragmiaceae</taxon>
        <taxon>Austropuccinia</taxon>
    </lineage>
</organism>
<proteinExistence type="predicted"/>
<feature type="compositionally biased region" description="Low complexity" evidence="1">
    <location>
        <begin position="524"/>
        <end position="540"/>
    </location>
</feature>
<dbReference type="AlphaFoldDB" id="A0A9Q3CTK9"/>
<accession>A0A9Q3CTK9</accession>
<feature type="region of interest" description="Disordered" evidence="1">
    <location>
        <begin position="447"/>
        <end position="508"/>
    </location>
</feature>
<reference evidence="2" key="1">
    <citation type="submission" date="2021-03" db="EMBL/GenBank/DDBJ databases">
        <title>Draft genome sequence of rust myrtle Austropuccinia psidii MF-1, a brazilian biotype.</title>
        <authorList>
            <person name="Quecine M.C."/>
            <person name="Pachon D.M.R."/>
            <person name="Bonatelli M.L."/>
            <person name="Correr F.H."/>
            <person name="Franceschini L.M."/>
            <person name="Leite T.F."/>
            <person name="Margarido G.R.A."/>
            <person name="Almeida C.A."/>
            <person name="Ferrarezi J.A."/>
            <person name="Labate C.A."/>
        </authorList>
    </citation>
    <scope>NUCLEOTIDE SEQUENCE</scope>
    <source>
        <strain evidence="2">MF-1</strain>
    </source>
</reference>
<dbReference type="Proteomes" id="UP000765509">
    <property type="component" value="Unassembled WGS sequence"/>
</dbReference>
<name>A0A9Q3CTK9_9BASI</name>
<evidence type="ECO:0000256" key="1">
    <source>
        <dbReference type="SAM" id="MobiDB-lite"/>
    </source>
</evidence>
<feature type="region of interest" description="Disordered" evidence="1">
    <location>
        <begin position="574"/>
        <end position="617"/>
    </location>
</feature>
<feature type="region of interest" description="Disordered" evidence="1">
    <location>
        <begin position="793"/>
        <end position="834"/>
    </location>
</feature>
<feature type="compositionally biased region" description="Polar residues" evidence="1">
    <location>
        <begin position="447"/>
        <end position="465"/>
    </location>
</feature>
<feature type="compositionally biased region" description="Polar residues" evidence="1">
    <location>
        <begin position="821"/>
        <end position="830"/>
    </location>
</feature>
<evidence type="ECO:0000313" key="3">
    <source>
        <dbReference type="Proteomes" id="UP000765509"/>
    </source>
</evidence>
<feature type="compositionally biased region" description="Polar residues" evidence="1">
    <location>
        <begin position="78"/>
        <end position="94"/>
    </location>
</feature>
<feature type="region of interest" description="Disordered" evidence="1">
    <location>
        <begin position="524"/>
        <end position="543"/>
    </location>
</feature>
<comment type="caution">
    <text evidence="2">The sequence shown here is derived from an EMBL/GenBank/DDBJ whole genome shotgun (WGS) entry which is preliminary data.</text>
</comment>
<dbReference type="EMBL" id="AVOT02009955">
    <property type="protein sequence ID" value="MBW0489180.1"/>
    <property type="molecule type" value="Genomic_DNA"/>
</dbReference>
<evidence type="ECO:0000313" key="2">
    <source>
        <dbReference type="EMBL" id="MBW0489180.1"/>
    </source>
</evidence>
<feature type="region of interest" description="Disordered" evidence="1">
    <location>
        <begin position="142"/>
        <end position="161"/>
    </location>
</feature>
<gene>
    <name evidence="2" type="ORF">O181_028895</name>
</gene>
<keyword evidence="3" id="KW-1185">Reference proteome</keyword>